<gene>
    <name evidence="3" type="ORF">SAMN04490243_1100</name>
</gene>
<feature type="region of interest" description="Disordered" evidence="1">
    <location>
        <begin position="1"/>
        <end position="26"/>
    </location>
</feature>
<reference evidence="3 4" key="1">
    <citation type="submission" date="2016-10" db="EMBL/GenBank/DDBJ databases">
        <authorList>
            <person name="de Groot N.N."/>
        </authorList>
    </citation>
    <scope>NUCLEOTIDE SEQUENCE [LARGE SCALE GENOMIC DNA]</scope>
    <source>
        <strain evidence="3 4">DSM 21019</strain>
    </source>
</reference>
<accession>A0A1I6G1V4</accession>
<dbReference type="Proteomes" id="UP000199534">
    <property type="component" value="Unassembled WGS sequence"/>
</dbReference>
<keyword evidence="2" id="KW-0812">Transmembrane</keyword>
<evidence type="ECO:0000256" key="2">
    <source>
        <dbReference type="SAM" id="Phobius"/>
    </source>
</evidence>
<proteinExistence type="predicted"/>
<feature type="transmembrane region" description="Helical" evidence="2">
    <location>
        <begin position="117"/>
        <end position="137"/>
    </location>
</feature>
<protein>
    <submittedName>
        <fullName evidence="3">Uncharacterized protein</fullName>
    </submittedName>
</protein>
<evidence type="ECO:0000313" key="4">
    <source>
        <dbReference type="Proteomes" id="UP000199534"/>
    </source>
</evidence>
<dbReference type="EMBL" id="FOYQ01000001">
    <property type="protein sequence ID" value="SFR36175.1"/>
    <property type="molecule type" value="Genomic_DNA"/>
</dbReference>
<feature type="transmembrane region" description="Helical" evidence="2">
    <location>
        <begin position="38"/>
        <end position="59"/>
    </location>
</feature>
<dbReference type="OrthoDB" id="659392at2"/>
<feature type="transmembrane region" description="Helical" evidence="2">
    <location>
        <begin position="149"/>
        <end position="169"/>
    </location>
</feature>
<evidence type="ECO:0000256" key="1">
    <source>
        <dbReference type="SAM" id="MobiDB-lite"/>
    </source>
</evidence>
<keyword evidence="2" id="KW-0472">Membrane</keyword>
<feature type="transmembrane region" description="Helical" evidence="2">
    <location>
        <begin position="65"/>
        <end position="84"/>
    </location>
</feature>
<keyword evidence="4" id="KW-1185">Reference proteome</keyword>
<evidence type="ECO:0000313" key="3">
    <source>
        <dbReference type="EMBL" id="SFR36175.1"/>
    </source>
</evidence>
<dbReference type="RefSeq" id="WP_092981292.1">
    <property type="nucleotide sequence ID" value="NZ_FOYQ01000001.1"/>
</dbReference>
<keyword evidence="2" id="KW-1133">Transmembrane helix</keyword>
<sequence>MKNFDDLQSSWQEQEQPGPKKEGVKSIQDKVGNLRRSYVSTLLILTATLVGIAIFFYYFGVRLNGPIPTPVLLMTGALAIRIAAELFGKIELKKINPGQSAIAYRGRLRRFYSQRRWVHLLLTPLSLLAYCYGFILLIPFFKDEVSRGFYLYIIISGIVFLLLLSWIIIRQAREELSLLRSMEKEQQGEEHLKD</sequence>
<feature type="compositionally biased region" description="Polar residues" evidence="1">
    <location>
        <begin position="1"/>
        <end position="15"/>
    </location>
</feature>
<name>A0A1I6G1V4_9FLAO</name>
<dbReference type="AlphaFoldDB" id="A0A1I6G1V4"/>
<organism evidence="3 4">
    <name type="scientific">Robiginitalea myxolifaciens</name>
    <dbReference type="NCBI Taxonomy" id="400055"/>
    <lineage>
        <taxon>Bacteria</taxon>
        <taxon>Pseudomonadati</taxon>
        <taxon>Bacteroidota</taxon>
        <taxon>Flavobacteriia</taxon>
        <taxon>Flavobacteriales</taxon>
        <taxon>Flavobacteriaceae</taxon>
        <taxon>Robiginitalea</taxon>
    </lineage>
</organism>
<dbReference type="STRING" id="400055.SAMN04490243_1100"/>